<reference evidence="8 9" key="1">
    <citation type="submission" date="2016-10" db="EMBL/GenBank/DDBJ databases">
        <authorList>
            <person name="de Groot N.N."/>
        </authorList>
    </citation>
    <scope>NUCLEOTIDE SEQUENCE [LARGE SCALE GENOMIC DNA]</scope>
    <source>
        <strain evidence="8 9">DSM 18979</strain>
    </source>
</reference>
<dbReference type="Proteomes" id="UP000199568">
    <property type="component" value="Unassembled WGS sequence"/>
</dbReference>
<dbReference type="RefSeq" id="WP_090446663.1">
    <property type="nucleotide sequence ID" value="NZ_FOHU01000027.1"/>
</dbReference>
<dbReference type="SMART" id="SM00091">
    <property type="entry name" value="PAS"/>
    <property type="match status" value="1"/>
</dbReference>
<dbReference type="InterPro" id="IPR000014">
    <property type="entry name" value="PAS"/>
</dbReference>
<keyword evidence="1" id="KW-0547">Nucleotide-binding</keyword>
<accession>A0A1I0GXL0</accession>
<dbReference type="SUPFAM" id="SSF55785">
    <property type="entry name" value="PYP-like sensor domain (PAS domain)"/>
    <property type="match status" value="1"/>
</dbReference>
<evidence type="ECO:0000256" key="3">
    <source>
        <dbReference type="ARBA" id="ARBA00023015"/>
    </source>
</evidence>
<dbReference type="InterPro" id="IPR035965">
    <property type="entry name" value="PAS-like_dom_sf"/>
</dbReference>
<name>A0A1I0GXL0_9FIRM</name>
<feature type="domain" description="PAS" evidence="7">
    <location>
        <begin position="191"/>
        <end position="238"/>
    </location>
</feature>
<dbReference type="EMBL" id="FOHU01000027">
    <property type="protein sequence ID" value="SET75082.1"/>
    <property type="molecule type" value="Genomic_DNA"/>
</dbReference>
<keyword evidence="3" id="KW-0805">Transcription regulation</keyword>
<dbReference type="PROSITE" id="PS50045">
    <property type="entry name" value="SIGMA54_INTERACT_4"/>
    <property type="match status" value="1"/>
</dbReference>
<dbReference type="GO" id="GO:0000156">
    <property type="term" value="F:phosphorelay response regulator activity"/>
    <property type="evidence" value="ECO:0007669"/>
    <property type="project" value="InterPro"/>
</dbReference>
<dbReference type="Gene3D" id="1.10.8.60">
    <property type="match status" value="1"/>
</dbReference>
<dbReference type="InterPro" id="IPR010524">
    <property type="entry name" value="Sig_transdc_resp-reg_PrpR_N"/>
</dbReference>
<dbReference type="InterPro" id="IPR025943">
    <property type="entry name" value="Sigma_54_int_dom_ATP-bd_2"/>
</dbReference>
<dbReference type="PROSITE" id="PS00676">
    <property type="entry name" value="SIGMA54_INTERACT_2"/>
    <property type="match status" value="1"/>
</dbReference>
<keyword evidence="4 8" id="KW-0238">DNA-binding</keyword>
<dbReference type="SUPFAM" id="SSF46689">
    <property type="entry name" value="Homeodomain-like"/>
    <property type="match status" value="1"/>
</dbReference>
<dbReference type="OrthoDB" id="9803970at2"/>
<dbReference type="SMART" id="SM00382">
    <property type="entry name" value="AAA"/>
    <property type="match status" value="1"/>
</dbReference>
<dbReference type="PROSITE" id="PS50112">
    <property type="entry name" value="PAS"/>
    <property type="match status" value="1"/>
</dbReference>
<organism evidence="8 9">
    <name type="scientific">Natronincola peptidivorans</name>
    <dbReference type="NCBI Taxonomy" id="426128"/>
    <lineage>
        <taxon>Bacteria</taxon>
        <taxon>Bacillati</taxon>
        <taxon>Bacillota</taxon>
        <taxon>Clostridia</taxon>
        <taxon>Peptostreptococcales</taxon>
        <taxon>Natronincolaceae</taxon>
        <taxon>Natronincola</taxon>
    </lineage>
</organism>
<dbReference type="SUPFAM" id="SSF52540">
    <property type="entry name" value="P-loop containing nucleoside triphosphate hydrolases"/>
    <property type="match status" value="1"/>
</dbReference>
<evidence type="ECO:0000259" key="6">
    <source>
        <dbReference type="PROSITE" id="PS50045"/>
    </source>
</evidence>
<dbReference type="PROSITE" id="PS00675">
    <property type="entry name" value="SIGMA54_INTERACT_1"/>
    <property type="match status" value="1"/>
</dbReference>
<dbReference type="InterPro" id="IPR025662">
    <property type="entry name" value="Sigma_54_int_dom_ATP-bd_1"/>
</dbReference>
<dbReference type="Pfam" id="PF06506">
    <property type="entry name" value="PrpR_N"/>
    <property type="match status" value="1"/>
</dbReference>
<keyword evidence="2" id="KW-0067">ATP-binding</keyword>
<dbReference type="Pfam" id="PF00989">
    <property type="entry name" value="PAS"/>
    <property type="match status" value="1"/>
</dbReference>
<dbReference type="FunFam" id="3.40.50.300:FF:000006">
    <property type="entry name" value="DNA-binding transcriptional regulator NtrC"/>
    <property type="match status" value="1"/>
</dbReference>
<evidence type="ECO:0000256" key="1">
    <source>
        <dbReference type="ARBA" id="ARBA00022741"/>
    </source>
</evidence>
<evidence type="ECO:0000256" key="4">
    <source>
        <dbReference type="ARBA" id="ARBA00023125"/>
    </source>
</evidence>
<gene>
    <name evidence="8" type="ORF">SAMN05660297_03370</name>
</gene>
<dbReference type="PANTHER" id="PTHR32071">
    <property type="entry name" value="TRANSCRIPTIONAL REGULATORY PROTEIN"/>
    <property type="match status" value="1"/>
</dbReference>
<dbReference type="GO" id="GO:0043565">
    <property type="term" value="F:sequence-specific DNA binding"/>
    <property type="evidence" value="ECO:0007669"/>
    <property type="project" value="InterPro"/>
</dbReference>
<dbReference type="InterPro" id="IPR002197">
    <property type="entry name" value="HTH_Fis"/>
</dbReference>
<dbReference type="Pfam" id="PF25601">
    <property type="entry name" value="AAA_lid_14"/>
    <property type="match status" value="1"/>
</dbReference>
<dbReference type="PRINTS" id="PR01590">
    <property type="entry name" value="HTHFIS"/>
</dbReference>
<proteinExistence type="predicted"/>
<evidence type="ECO:0000256" key="5">
    <source>
        <dbReference type="ARBA" id="ARBA00023163"/>
    </source>
</evidence>
<dbReference type="Gene3D" id="3.40.50.300">
    <property type="entry name" value="P-loop containing nucleotide triphosphate hydrolases"/>
    <property type="match status" value="1"/>
</dbReference>
<evidence type="ECO:0000259" key="7">
    <source>
        <dbReference type="PROSITE" id="PS50112"/>
    </source>
</evidence>
<dbReference type="InterPro" id="IPR013767">
    <property type="entry name" value="PAS_fold"/>
</dbReference>
<dbReference type="Pfam" id="PF00158">
    <property type="entry name" value="Sigma54_activat"/>
    <property type="match status" value="1"/>
</dbReference>
<dbReference type="InterPro" id="IPR002078">
    <property type="entry name" value="Sigma_54_int"/>
</dbReference>
<dbReference type="PROSITE" id="PS00688">
    <property type="entry name" value="SIGMA54_INTERACT_3"/>
    <property type="match status" value="1"/>
</dbReference>
<dbReference type="Gene3D" id="3.40.50.10660">
    <property type="entry name" value="PrpR receptor domain-like"/>
    <property type="match status" value="1"/>
</dbReference>
<dbReference type="InterPro" id="IPR003593">
    <property type="entry name" value="AAA+_ATPase"/>
</dbReference>
<dbReference type="AlphaFoldDB" id="A0A1I0GXL0"/>
<dbReference type="Gene3D" id="1.10.10.60">
    <property type="entry name" value="Homeodomain-like"/>
    <property type="match status" value="1"/>
</dbReference>
<dbReference type="InterPro" id="IPR027417">
    <property type="entry name" value="P-loop_NTPase"/>
</dbReference>
<dbReference type="InterPro" id="IPR009057">
    <property type="entry name" value="Homeodomain-like_sf"/>
</dbReference>
<dbReference type="Pfam" id="PF02954">
    <property type="entry name" value="HTH_8"/>
    <property type="match status" value="1"/>
</dbReference>
<dbReference type="GO" id="GO:0006355">
    <property type="term" value="P:regulation of DNA-templated transcription"/>
    <property type="evidence" value="ECO:0007669"/>
    <property type="project" value="InterPro"/>
</dbReference>
<dbReference type="Gene3D" id="3.40.50.2300">
    <property type="match status" value="1"/>
</dbReference>
<evidence type="ECO:0000256" key="2">
    <source>
        <dbReference type="ARBA" id="ARBA00022840"/>
    </source>
</evidence>
<dbReference type="STRING" id="426128.SAMN05660297_03370"/>
<protein>
    <submittedName>
        <fullName evidence="8">Transcriptional regulator containing PAS, AAA-type ATPase, and DNA-binding Fis domains</fullName>
    </submittedName>
</protein>
<keyword evidence="5" id="KW-0804">Transcription</keyword>
<dbReference type="SUPFAM" id="SSF159800">
    <property type="entry name" value="PrpR receptor domain-like"/>
    <property type="match status" value="1"/>
</dbReference>
<dbReference type="InterPro" id="IPR058031">
    <property type="entry name" value="AAA_lid_NorR"/>
</dbReference>
<evidence type="ECO:0000313" key="8">
    <source>
        <dbReference type="EMBL" id="SET75082.1"/>
    </source>
</evidence>
<feature type="domain" description="Sigma-54 factor interaction" evidence="6">
    <location>
        <begin position="320"/>
        <end position="545"/>
    </location>
</feature>
<dbReference type="CDD" id="cd00009">
    <property type="entry name" value="AAA"/>
    <property type="match status" value="1"/>
</dbReference>
<dbReference type="GO" id="GO:0005524">
    <property type="term" value="F:ATP binding"/>
    <property type="evidence" value="ECO:0007669"/>
    <property type="project" value="UniProtKB-KW"/>
</dbReference>
<keyword evidence="9" id="KW-1185">Reference proteome</keyword>
<sequence>MALIGYIAPNENMVGMAQKVFQEKKAEVEIEVGHIELGVKKAEILINRGVQIIISRGGTALNIRKQLNVPVVEIPITAEDIARAIIKASKIGNKIVIIGFFNLLKGLETFNPLLNIELQQMYVETEEDTYEAVLKAKEEGAEVIVGGSLQHKIAKELEMKSVFLETGPQAIEHAYLEAEALLNTLLKERQRAEEIQAIFDYARDGFLAVNEKGIITLMNATAAKLMNCKIEDTIGKHLKDKSPSLINLMEVMEQGKEGINDITTIGATTIIYNRIPIIVHQETVGAVAIFQDINILQEAETKIRKFYTAGLYAKHTLKQIDGYSVKIRKAKEFAEKFAKTDSTILLTGESGTGKEIFSQSIHNASYRKKGPFVAVNCASLPESLLESELFGYVEGAFTGARKTGKPGLFELAHKGTIFLDEISEIPLPLQGRLLRVLQEKSVMRLGDDKFIPIDVRVVAATNRDLVHYVNESKFREDLFFRINILRLHLPPLVERLEDIEILANKFLEEYNRELVLSEEALQVLLKHTWPGNVRELRNLLERISIVTTSKIIDHRLIEAFLEENKRLFRKESYRKETPKDQIALPQETATPSKEEIEKALEAVGHNKTKAAKILGVSRSTLWRWLKNNM</sequence>
<evidence type="ECO:0000313" key="9">
    <source>
        <dbReference type="Proteomes" id="UP000199568"/>
    </source>
</evidence>
<dbReference type="Gene3D" id="3.30.450.20">
    <property type="entry name" value="PAS domain"/>
    <property type="match status" value="1"/>
</dbReference>
<dbReference type="InterPro" id="IPR025944">
    <property type="entry name" value="Sigma_54_int_dom_CS"/>
</dbReference>